<evidence type="ECO:0000259" key="1">
    <source>
        <dbReference type="Pfam" id="PF25372"/>
    </source>
</evidence>
<dbReference type="SUPFAM" id="SSF52047">
    <property type="entry name" value="RNI-like"/>
    <property type="match status" value="1"/>
</dbReference>
<dbReference type="Proteomes" id="UP000018888">
    <property type="component" value="Unassembled WGS sequence"/>
</dbReference>
<name>A0A2H5SXU4_RHIID</name>
<dbReference type="STRING" id="747089.A0A2H5SXU4"/>
<feature type="domain" description="F-box/LRR-repeat protein 15-like leucin rich repeat" evidence="1">
    <location>
        <begin position="135"/>
        <end position="376"/>
    </location>
</feature>
<dbReference type="InterPro" id="IPR006553">
    <property type="entry name" value="Leu-rich_rpt_Cys-con_subtyp"/>
</dbReference>
<keyword evidence="3" id="KW-1185">Reference proteome</keyword>
<dbReference type="Gene3D" id="3.80.10.10">
    <property type="entry name" value="Ribonuclease Inhibitor"/>
    <property type="match status" value="2"/>
</dbReference>
<proteinExistence type="predicted"/>
<dbReference type="PANTHER" id="PTHR13318:SF190">
    <property type="entry name" value="PARTNER OF PAIRED, ISOFORM B"/>
    <property type="match status" value="1"/>
</dbReference>
<gene>
    <name evidence="2" type="ORF">GLOIN_2v1761873</name>
</gene>
<dbReference type="AlphaFoldDB" id="A0A2H5SXU4"/>
<sequence length="392" mass="44035">MALALPELLKNILNFLAKDNALYPTLLVSRLWSRCTGPILWGRIELIGEKQQEKFIKMIRINSRPIFRHSVQCLIITHHSYLSNEIIEKIVKVFPNIIHLDFERSTGFDDTTLIKISQVYPNLIHLNVSNNGGLTDHSITKIAKKCDKLQFLDIGFGGDITGKSFCEIARSCNGLKHLGISSSWIHVTDSIIYEIARSLPNLQSLDISSCSRLTDTAIHTLTESYPNLKSLKLAHCDGISDIAIRKIAQFHCLEHLNLYGMSALTDKSMRIIARSCPNIQYLNLQSCNVTDGAIEEIALSCHNLKHLDLYGVRQIISDLSISKIAKMCPNIIYLDLGYAPSISCTTLKIIAEHLHALEYLGLKNCYRISQKIVDTLFPDLEIGGYYSLPLGR</sequence>
<reference evidence="2 3" key="1">
    <citation type="journal article" date="2013" name="Proc. Natl. Acad. Sci. U.S.A.">
        <title>Genome of an arbuscular mycorrhizal fungus provides insight into the oldest plant symbiosis.</title>
        <authorList>
            <person name="Tisserant E."/>
            <person name="Malbreil M."/>
            <person name="Kuo A."/>
            <person name="Kohler A."/>
            <person name="Symeonidi A."/>
            <person name="Balestrini R."/>
            <person name="Charron P."/>
            <person name="Duensing N."/>
            <person name="Frei Dit Frey N."/>
            <person name="Gianinazzi-Pearson V."/>
            <person name="Gilbert L.B."/>
            <person name="Handa Y."/>
            <person name="Herr J.R."/>
            <person name="Hijri M."/>
            <person name="Koul R."/>
            <person name="Kawaguchi M."/>
            <person name="Krajinski F."/>
            <person name="Lammers P.J."/>
            <person name="Masclaux F.G."/>
            <person name="Murat C."/>
            <person name="Morin E."/>
            <person name="Ndikumana S."/>
            <person name="Pagni M."/>
            <person name="Petitpierre D."/>
            <person name="Requena N."/>
            <person name="Rosikiewicz P."/>
            <person name="Riley R."/>
            <person name="Saito K."/>
            <person name="San Clemente H."/>
            <person name="Shapiro H."/>
            <person name="van Tuinen D."/>
            <person name="Becard G."/>
            <person name="Bonfante P."/>
            <person name="Paszkowski U."/>
            <person name="Shachar-Hill Y.Y."/>
            <person name="Tuskan G.A."/>
            <person name="Young P.W."/>
            <person name="Sanders I.R."/>
            <person name="Henrissat B."/>
            <person name="Rensing S.A."/>
            <person name="Grigoriev I.V."/>
            <person name="Corradi N."/>
            <person name="Roux C."/>
            <person name="Martin F."/>
        </authorList>
    </citation>
    <scope>NUCLEOTIDE SEQUENCE [LARGE SCALE GENOMIC DNA]</scope>
    <source>
        <strain evidence="2 3">DAOM 197198</strain>
    </source>
</reference>
<reference evidence="2 3" key="2">
    <citation type="journal article" date="2018" name="New Phytol.">
        <title>High intraspecific genome diversity in the model arbuscular mycorrhizal symbiont Rhizophagus irregularis.</title>
        <authorList>
            <person name="Chen E.C.H."/>
            <person name="Morin E."/>
            <person name="Beaudet D."/>
            <person name="Noel J."/>
            <person name="Yildirir G."/>
            <person name="Ndikumana S."/>
            <person name="Charron P."/>
            <person name="St-Onge C."/>
            <person name="Giorgi J."/>
            <person name="Kruger M."/>
            <person name="Marton T."/>
            <person name="Ropars J."/>
            <person name="Grigoriev I.V."/>
            <person name="Hainaut M."/>
            <person name="Henrissat B."/>
            <person name="Roux C."/>
            <person name="Martin F."/>
            <person name="Corradi N."/>
        </authorList>
    </citation>
    <scope>NUCLEOTIDE SEQUENCE [LARGE SCALE GENOMIC DNA]</scope>
    <source>
        <strain evidence="2 3">DAOM 197198</strain>
    </source>
</reference>
<accession>A0A2H5SXU4</accession>
<organism evidence="2 3">
    <name type="scientific">Rhizophagus irregularis (strain DAOM 181602 / DAOM 197198 / MUCL 43194)</name>
    <name type="common">Arbuscular mycorrhizal fungus</name>
    <name type="synonym">Glomus intraradices</name>
    <dbReference type="NCBI Taxonomy" id="747089"/>
    <lineage>
        <taxon>Eukaryota</taxon>
        <taxon>Fungi</taxon>
        <taxon>Fungi incertae sedis</taxon>
        <taxon>Mucoromycota</taxon>
        <taxon>Glomeromycotina</taxon>
        <taxon>Glomeromycetes</taxon>
        <taxon>Glomerales</taxon>
        <taxon>Glomeraceae</taxon>
        <taxon>Rhizophagus</taxon>
    </lineage>
</organism>
<dbReference type="Pfam" id="PF25372">
    <property type="entry name" value="DUF7885"/>
    <property type="match status" value="1"/>
</dbReference>
<comment type="caution">
    <text evidence="2">The sequence shown here is derived from an EMBL/GenBank/DDBJ whole genome shotgun (WGS) entry which is preliminary data.</text>
</comment>
<dbReference type="PANTHER" id="PTHR13318">
    <property type="entry name" value="PARTNER OF PAIRED, ISOFORM B-RELATED"/>
    <property type="match status" value="1"/>
</dbReference>
<dbReference type="GO" id="GO:0031146">
    <property type="term" value="P:SCF-dependent proteasomal ubiquitin-dependent protein catabolic process"/>
    <property type="evidence" value="ECO:0007669"/>
    <property type="project" value="TreeGrafter"/>
</dbReference>
<evidence type="ECO:0000313" key="3">
    <source>
        <dbReference type="Proteomes" id="UP000018888"/>
    </source>
</evidence>
<protein>
    <recommendedName>
        <fullName evidence="1">F-box/LRR-repeat protein 15-like leucin rich repeat domain-containing protein</fullName>
    </recommendedName>
</protein>
<evidence type="ECO:0000313" key="2">
    <source>
        <dbReference type="EMBL" id="POG82480.1"/>
    </source>
</evidence>
<dbReference type="EMBL" id="AUPC02000004">
    <property type="protein sequence ID" value="POG82480.1"/>
    <property type="molecule type" value="Genomic_DNA"/>
</dbReference>
<dbReference type="GO" id="GO:0019005">
    <property type="term" value="C:SCF ubiquitin ligase complex"/>
    <property type="evidence" value="ECO:0007669"/>
    <property type="project" value="TreeGrafter"/>
</dbReference>
<dbReference type="SMR" id="A0A2H5SXU4"/>
<dbReference type="InterPro" id="IPR057207">
    <property type="entry name" value="FBXL15_LRR"/>
</dbReference>
<dbReference type="InterPro" id="IPR032675">
    <property type="entry name" value="LRR_dom_sf"/>
</dbReference>
<dbReference type="SMART" id="SM00367">
    <property type="entry name" value="LRR_CC"/>
    <property type="match status" value="11"/>
</dbReference>
<dbReference type="VEuPathDB" id="FungiDB:RhiirFUN_020826"/>